<dbReference type="Gene3D" id="2.60.120.200">
    <property type="match status" value="1"/>
</dbReference>
<dbReference type="Pfam" id="PF07081">
    <property type="entry name" value="DUF1349"/>
    <property type="match status" value="1"/>
</dbReference>
<dbReference type="InterPro" id="IPR013320">
    <property type="entry name" value="ConA-like_dom_sf"/>
</dbReference>
<dbReference type="EMBL" id="CABFNO020001405">
    <property type="protein sequence ID" value="CAG9986716.1"/>
    <property type="molecule type" value="Genomic_DNA"/>
</dbReference>
<dbReference type="AlphaFoldDB" id="A0A9N9Y0L4"/>
<sequence length="194" mass="21350">MAELQFPFTFAADPNTDLWKKPPSHDAKNAPVRPLTKAPLSHFQSASVSFTCPYTVQFDQAGLVLRLSHASSTTTKWIKAGVEFFNGSPRLSVVCCDNYSDWSVTPLPDATGDVVAGKKSITVRVERDGVTLWVYWVNGEEKVPLREIAWVYGPDGAGEGWELEVGALVARPNPEAKDQLVATFQNLEVAWAKQ</sequence>
<reference evidence="2" key="1">
    <citation type="submission" date="2019-06" db="EMBL/GenBank/DDBJ databases">
        <authorList>
            <person name="Broberg M."/>
        </authorList>
    </citation>
    <scope>NUCLEOTIDE SEQUENCE [LARGE SCALE GENOMIC DNA]</scope>
</reference>
<dbReference type="OrthoDB" id="42525at2759"/>
<dbReference type="PANTHER" id="PTHR35332">
    <property type="entry name" value="REGULATION OF ENOLASE PROTEIN 1"/>
    <property type="match status" value="1"/>
</dbReference>
<dbReference type="InterPro" id="IPR009784">
    <property type="entry name" value="DUF1349"/>
</dbReference>
<gene>
    <name evidence="1" type="ORF">CBYS24578_00007914</name>
</gene>
<dbReference type="Proteomes" id="UP000754883">
    <property type="component" value="Unassembled WGS sequence"/>
</dbReference>
<organism evidence="1 2">
    <name type="scientific">Clonostachys byssicola</name>
    <dbReference type="NCBI Taxonomy" id="160290"/>
    <lineage>
        <taxon>Eukaryota</taxon>
        <taxon>Fungi</taxon>
        <taxon>Dikarya</taxon>
        <taxon>Ascomycota</taxon>
        <taxon>Pezizomycotina</taxon>
        <taxon>Sordariomycetes</taxon>
        <taxon>Hypocreomycetidae</taxon>
        <taxon>Hypocreales</taxon>
        <taxon>Bionectriaceae</taxon>
        <taxon>Clonostachys</taxon>
    </lineage>
</organism>
<proteinExistence type="predicted"/>
<keyword evidence="2" id="KW-1185">Reference proteome</keyword>
<reference evidence="1 2" key="2">
    <citation type="submission" date="2021-10" db="EMBL/GenBank/DDBJ databases">
        <authorList>
            <person name="Piombo E."/>
        </authorList>
    </citation>
    <scope>NUCLEOTIDE SEQUENCE [LARGE SCALE GENOMIC DNA]</scope>
</reference>
<dbReference type="SUPFAM" id="SSF49899">
    <property type="entry name" value="Concanavalin A-like lectins/glucanases"/>
    <property type="match status" value="1"/>
</dbReference>
<comment type="caution">
    <text evidence="1">The sequence shown here is derived from an EMBL/GenBank/DDBJ whole genome shotgun (WGS) entry which is preliminary data.</text>
</comment>
<protein>
    <submittedName>
        <fullName evidence="1">Uncharacterized protein</fullName>
    </submittedName>
</protein>
<accession>A0A9N9Y0L4</accession>
<evidence type="ECO:0000313" key="1">
    <source>
        <dbReference type="EMBL" id="CAG9986716.1"/>
    </source>
</evidence>
<dbReference type="PANTHER" id="PTHR35332:SF2">
    <property type="entry name" value="REGULATION OF ENOLASE PROTEIN 1"/>
    <property type="match status" value="1"/>
</dbReference>
<name>A0A9N9Y0L4_9HYPO</name>
<evidence type="ECO:0000313" key="2">
    <source>
        <dbReference type="Proteomes" id="UP000754883"/>
    </source>
</evidence>